<keyword evidence="2" id="KW-1185">Reference proteome</keyword>
<evidence type="ECO:0000313" key="2">
    <source>
        <dbReference type="Proteomes" id="UP000247416"/>
    </source>
</evidence>
<proteinExistence type="predicted"/>
<dbReference type="RefSeq" id="WP_107936451.1">
    <property type="nucleotide sequence ID" value="NZ_CP085009.1"/>
</dbReference>
<evidence type="ECO:0008006" key="3">
    <source>
        <dbReference type="Google" id="ProtNLM"/>
    </source>
</evidence>
<gene>
    <name evidence="1" type="ORF">BJ095_1162</name>
</gene>
<accession>A0A318TLW7</accession>
<name>A0A318TLW7_9BACL</name>
<reference evidence="1 2" key="1">
    <citation type="submission" date="2018-06" db="EMBL/GenBank/DDBJ databases">
        <title>Genomic Encyclopedia of Archaeal and Bacterial Type Strains, Phase II (KMG-II): from individual species to whole genera.</title>
        <authorList>
            <person name="Goeker M."/>
        </authorList>
    </citation>
    <scope>NUCLEOTIDE SEQUENCE [LARGE SCALE GENOMIC DNA]</scope>
    <source>
        <strain evidence="1 2">KACC 16626</strain>
    </source>
</reference>
<dbReference type="OrthoDB" id="2454549at2"/>
<protein>
    <recommendedName>
        <fullName evidence="3">Protein kinase-like protein</fullName>
    </recommendedName>
</protein>
<dbReference type="EMBL" id="QJTJ01000016">
    <property type="protein sequence ID" value="PYF05654.1"/>
    <property type="molecule type" value="Genomic_DNA"/>
</dbReference>
<sequence>MIHELIARWKEFCIPENFIGIGSTRKAYKVNDYVIKVHIHPIGYKQSIREVEKYVHMKERGYNHLFAQPFYVNNSISIQRFYRPLELENNQSYEIDTQKHANYIPEAYHKIIQLLDSEFDSFDLKDSGNYGLNSNGKLTFIDYGMSKSVYEKEWIPQAEAGIIPQIEFDICSNCGDEKELRMYGDQDMDKRCYHCGKE</sequence>
<evidence type="ECO:0000313" key="1">
    <source>
        <dbReference type="EMBL" id="PYF05654.1"/>
    </source>
</evidence>
<comment type="caution">
    <text evidence="1">The sequence shown here is derived from an EMBL/GenBank/DDBJ whole genome shotgun (WGS) entry which is preliminary data.</text>
</comment>
<organism evidence="1 2">
    <name type="scientific">Ureibacillus chungkukjangi</name>
    <dbReference type="NCBI Taxonomy" id="1202712"/>
    <lineage>
        <taxon>Bacteria</taxon>
        <taxon>Bacillati</taxon>
        <taxon>Bacillota</taxon>
        <taxon>Bacilli</taxon>
        <taxon>Bacillales</taxon>
        <taxon>Caryophanaceae</taxon>
        <taxon>Ureibacillus</taxon>
    </lineage>
</organism>
<dbReference type="AlphaFoldDB" id="A0A318TLW7"/>
<dbReference type="Proteomes" id="UP000247416">
    <property type="component" value="Unassembled WGS sequence"/>
</dbReference>